<proteinExistence type="predicted"/>
<dbReference type="STRING" id="1267423.SAMN05216290_2120"/>
<dbReference type="AlphaFoldDB" id="A0A1I0Q8S1"/>
<organism evidence="1 2">
    <name type="scientific">Roseivirga pacifica</name>
    <dbReference type="NCBI Taxonomy" id="1267423"/>
    <lineage>
        <taxon>Bacteria</taxon>
        <taxon>Pseudomonadati</taxon>
        <taxon>Bacteroidota</taxon>
        <taxon>Cytophagia</taxon>
        <taxon>Cytophagales</taxon>
        <taxon>Roseivirgaceae</taxon>
        <taxon>Roseivirga</taxon>
    </lineage>
</organism>
<reference evidence="2" key="1">
    <citation type="submission" date="2016-10" db="EMBL/GenBank/DDBJ databases">
        <authorList>
            <person name="Varghese N."/>
            <person name="Submissions S."/>
        </authorList>
    </citation>
    <scope>NUCLEOTIDE SEQUENCE [LARGE SCALE GENOMIC DNA]</scope>
    <source>
        <strain evidence="2">CGMCC 1.12402</strain>
    </source>
</reference>
<dbReference type="OrthoDB" id="1450612at2"/>
<dbReference type="GeneID" id="99986832"/>
<protein>
    <submittedName>
        <fullName evidence="1">Uncharacterized protein</fullName>
    </submittedName>
</protein>
<evidence type="ECO:0000313" key="2">
    <source>
        <dbReference type="Proteomes" id="UP000199437"/>
    </source>
</evidence>
<name>A0A1I0Q8S1_9BACT</name>
<accession>A0A1I0Q8S1</accession>
<dbReference type="Proteomes" id="UP000199437">
    <property type="component" value="Unassembled WGS sequence"/>
</dbReference>
<sequence>MELREEFLRYATRDAQRRLSKRLGFHWYENTQDWDLTESDSERIKEFLQIYKSDDLSDDEKFALMELIISSFDDLVEEGGNINREGIWTDCKHILNNEPWLHITTIHYWSSLEHKDPKKGFSVTEFIRSIWDSVKIEFT</sequence>
<dbReference type="RefSeq" id="WP_090258554.1">
    <property type="nucleotide sequence ID" value="NZ_FOIR01000002.1"/>
</dbReference>
<keyword evidence="2" id="KW-1185">Reference proteome</keyword>
<dbReference type="EMBL" id="FOIR01000002">
    <property type="protein sequence ID" value="SEW23408.1"/>
    <property type="molecule type" value="Genomic_DNA"/>
</dbReference>
<evidence type="ECO:0000313" key="1">
    <source>
        <dbReference type="EMBL" id="SEW23408.1"/>
    </source>
</evidence>
<gene>
    <name evidence="1" type="ORF">SAMN05216290_2120</name>
</gene>